<dbReference type="PANTHER" id="PTHR13622">
    <property type="entry name" value="THIAMIN PYROPHOSPHOKINASE"/>
    <property type="match status" value="1"/>
</dbReference>
<dbReference type="InterPro" id="IPR000086">
    <property type="entry name" value="NUDIX_hydrolase_dom"/>
</dbReference>
<proteinExistence type="predicted"/>
<protein>
    <recommendedName>
        <fullName evidence="1">Nudix hydrolase domain-containing protein</fullName>
    </recommendedName>
</protein>
<keyword evidence="3" id="KW-1185">Reference proteome</keyword>
<dbReference type="InterPro" id="IPR031804">
    <property type="entry name" value="DUF4743"/>
</dbReference>
<sequence>MRVPKASAVWSRRWLSVAPSLTPRRRTAALKLPSSCPSLLDSILKANNVLLPRGPFKRDPEASLFRCTSKLGPQVFDKENLVPFLAEPNGTPVGFLRPQVSETLSSEKDLMTPSGWGVSLKNGWDYDARTAYINDLVGRWKKRGLFDDILRGWSDELFPVYEHWTCTSRLAFSIERAALPLFGLPNYGCLMTGYFVCPKTNETWIWIPRRSRRKKTWPGKLDVTVGGGLDTGETPLSTIIRESVEEASFDEALVSSSINPAGLLTLHNRNPSGWLLPGVYYLFDLELPEDNSIQPKLTVSAEEGGEVESFELMSAQEVLDNIAAGEFKSSSALALMDFLVRHGLYTSETDEKYVEVCMELRQRFY</sequence>
<dbReference type="Pfam" id="PF00293">
    <property type="entry name" value="NUDIX"/>
    <property type="match status" value="1"/>
</dbReference>
<evidence type="ECO:0000259" key="1">
    <source>
        <dbReference type="PROSITE" id="PS51462"/>
    </source>
</evidence>
<dbReference type="PANTHER" id="PTHR13622:SF8">
    <property type="entry name" value="THIAMIN PYROPHOSPHOKINASE 1"/>
    <property type="match status" value="1"/>
</dbReference>
<dbReference type="Gene3D" id="3.90.79.10">
    <property type="entry name" value="Nucleoside Triphosphate Pyrophosphohydrolase"/>
    <property type="match status" value="1"/>
</dbReference>
<evidence type="ECO:0000313" key="2">
    <source>
        <dbReference type="EMBL" id="KAK7470076.1"/>
    </source>
</evidence>
<dbReference type="Pfam" id="PF15916">
    <property type="entry name" value="DUF4743"/>
    <property type="match status" value="1"/>
</dbReference>
<gene>
    <name evidence="2" type="ORF">VKT23_001517</name>
</gene>
<dbReference type="Proteomes" id="UP001498398">
    <property type="component" value="Unassembled WGS sequence"/>
</dbReference>
<dbReference type="EMBL" id="JBANRG010000002">
    <property type="protein sequence ID" value="KAK7470076.1"/>
    <property type="molecule type" value="Genomic_DNA"/>
</dbReference>
<dbReference type="SUPFAM" id="SSF55811">
    <property type="entry name" value="Nudix"/>
    <property type="match status" value="1"/>
</dbReference>
<accession>A0ABR1K183</accession>
<name>A0ABR1K183_9AGAR</name>
<dbReference type="InterPro" id="IPR015797">
    <property type="entry name" value="NUDIX_hydrolase-like_dom_sf"/>
</dbReference>
<dbReference type="PROSITE" id="PS51462">
    <property type="entry name" value="NUDIX"/>
    <property type="match status" value="1"/>
</dbReference>
<organism evidence="2 3">
    <name type="scientific">Marasmiellus scandens</name>
    <dbReference type="NCBI Taxonomy" id="2682957"/>
    <lineage>
        <taxon>Eukaryota</taxon>
        <taxon>Fungi</taxon>
        <taxon>Dikarya</taxon>
        <taxon>Basidiomycota</taxon>
        <taxon>Agaricomycotina</taxon>
        <taxon>Agaricomycetes</taxon>
        <taxon>Agaricomycetidae</taxon>
        <taxon>Agaricales</taxon>
        <taxon>Marasmiineae</taxon>
        <taxon>Omphalotaceae</taxon>
        <taxon>Marasmiellus</taxon>
    </lineage>
</organism>
<comment type="caution">
    <text evidence="2">The sequence shown here is derived from an EMBL/GenBank/DDBJ whole genome shotgun (WGS) entry which is preliminary data.</text>
</comment>
<reference evidence="2 3" key="1">
    <citation type="submission" date="2024-01" db="EMBL/GenBank/DDBJ databases">
        <title>A draft genome for the cacao thread blight pathogen Marasmiellus scandens.</title>
        <authorList>
            <person name="Baruah I.K."/>
            <person name="Leung J."/>
            <person name="Bukari Y."/>
            <person name="Amoako-Attah I."/>
            <person name="Meinhardt L.W."/>
            <person name="Bailey B.A."/>
            <person name="Cohen S.P."/>
        </authorList>
    </citation>
    <scope>NUCLEOTIDE SEQUENCE [LARGE SCALE GENOMIC DNA]</scope>
    <source>
        <strain evidence="2 3">GH-19</strain>
    </source>
</reference>
<dbReference type="CDD" id="cd03676">
    <property type="entry name" value="NUDIX_Tnr3_like"/>
    <property type="match status" value="1"/>
</dbReference>
<feature type="domain" description="Nudix hydrolase" evidence="1">
    <location>
        <begin position="181"/>
        <end position="335"/>
    </location>
</feature>
<evidence type="ECO:0000313" key="3">
    <source>
        <dbReference type="Proteomes" id="UP001498398"/>
    </source>
</evidence>